<dbReference type="FunFam" id="3.40.50.300:FF:001002">
    <property type="entry name" value="Disease resistance protein (TIR-NBS-LRR class)"/>
    <property type="match status" value="1"/>
</dbReference>
<dbReference type="InterPro" id="IPR011713">
    <property type="entry name" value="Leu-rich_rpt_3"/>
</dbReference>
<dbReference type="FunFam" id="3.40.50.10140:FF:000007">
    <property type="entry name" value="Disease resistance protein (TIR-NBS-LRR class)"/>
    <property type="match status" value="1"/>
</dbReference>
<dbReference type="InterPro" id="IPR035897">
    <property type="entry name" value="Toll_tir_struct_dom_sf"/>
</dbReference>
<dbReference type="Pfam" id="PF01582">
    <property type="entry name" value="TIR"/>
    <property type="match status" value="1"/>
</dbReference>
<dbReference type="SUPFAM" id="SSF52200">
    <property type="entry name" value="Toll/Interleukin receptor TIR domain"/>
    <property type="match status" value="1"/>
</dbReference>
<gene>
    <name evidence="7" type="ORF">Bca52824_031408</name>
</gene>
<evidence type="ECO:0000259" key="6">
    <source>
        <dbReference type="PROSITE" id="PS50104"/>
    </source>
</evidence>
<dbReference type="GO" id="GO:0006952">
    <property type="term" value="P:defense response"/>
    <property type="evidence" value="ECO:0007669"/>
    <property type="project" value="UniProtKB-KW"/>
</dbReference>
<dbReference type="Proteomes" id="UP000886595">
    <property type="component" value="Unassembled WGS sequence"/>
</dbReference>
<dbReference type="InterPro" id="IPR044974">
    <property type="entry name" value="Disease_R_plants"/>
</dbReference>
<dbReference type="InterPro" id="IPR027417">
    <property type="entry name" value="P-loop_NTPase"/>
</dbReference>
<keyword evidence="3" id="KW-0378">Hydrolase</keyword>
<accession>A0A8X7SB68</accession>
<keyword evidence="8" id="KW-1185">Reference proteome</keyword>
<dbReference type="Pfam" id="PF00931">
    <property type="entry name" value="NB-ARC"/>
    <property type="match status" value="1"/>
</dbReference>
<dbReference type="OrthoDB" id="1030405at2759"/>
<dbReference type="SMART" id="SM00382">
    <property type="entry name" value="AAA"/>
    <property type="match status" value="1"/>
</dbReference>
<name>A0A8X7SB68_BRACI</name>
<dbReference type="Gene3D" id="3.40.50.10140">
    <property type="entry name" value="Toll/interleukin-1 receptor homology (TIR) domain"/>
    <property type="match status" value="1"/>
</dbReference>
<evidence type="ECO:0000256" key="5">
    <source>
        <dbReference type="ARBA" id="ARBA00023027"/>
    </source>
</evidence>
<dbReference type="GO" id="GO:0016787">
    <property type="term" value="F:hydrolase activity"/>
    <property type="evidence" value="ECO:0007669"/>
    <property type="project" value="UniProtKB-KW"/>
</dbReference>
<dbReference type="Gene3D" id="3.40.50.300">
    <property type="entry name" value="P-loop containing nucleotide triphosphate hydrolases"/>
    <property type="match status" value="1"/>
</dbReference>
<dbReference type="FunFam" id="3.80.10.10:FF:000386">
    <property type="entry name" value="Disease resistance protein RPS4"/>
    <property type="match status" value="1"/>
</dbReference>
<evidence type="ECO:0000256" key="3">
    <source>
        <dbReference type="ARBA" id="ARBA00022801"/>
    </source>
</evidence>
<keyword evidence="2" id="KW-0677">Repeat</keyword>
<dbReference type="GO" id="GO:0007165">
    <property type="term" value="P:signal transduction"/>
    <property type="evidence" value="ECO:0007669"/>
    <property type="project" value="InterPro"/>
</dbReference>
<evidence type="ECO:0000313" key="8">
    <source>
        <dbReference type="Proteomes" id="UP000886595"/>
    </source>
</evidence>
<keyword evidence="4" id="KW-0611">Plant defense</keyword>
<dbReference type="InterPro" id="IPR032675">
    <property type="entry name" value="LRR_dom_sf"/>
</dbReference>
<evidence type="ECO:0000256" key="4">
    <source>
        <dbReference type="ARBA" id="ARBA00022821"/>
    </source>
</evidence>
<dbReference type="Pfam" id="PF23282">
    <property type="entry name" value="WHD_ROQ1"/>
    <property type="match status" value="1"/>
</dbReference>
<dbReference type="PRINTS" id="PR00364">
    <property type="entry name" value="DISEASERSIST"/>
</dbReference>
<keyword evidence="5" id="KW-0520">NAD</keyword>
<dbReference type="InterPro" id="IPR000157">
    <property type="entry name" value="TIR_dom"/>
</dbReference>
<feature type="domain" description="TIR" evidence="6">
    <location>
        <begin position="14"/>
        <end position="179"/>
    </location>
</feature>
<keyword evidence="1" id="KW-0433">Leucine-rich repeat</keyword>
<proteinExistence type="predicted"/>
<comment type="caution">
    <text evidence="7">The sequence shown here is derived from an EMBL/GenBank/DDBJ whole genome shotgun (WGS) entry which is preliminary data.</text>
</comment>
<evidence type="ECO:0000256" key="2">
    <source>
        <dbReference type="ARBA" id="ARBA00022737"/>
    </source>
</evidence>
<dbReference type="SUPFAM" id="SSF52058">
    <property type="entry name" value="L domain-like"/>
    <property type="match status" value="1"/>
</dbReference>
<organism evidence="7 8">
    <name type="scientific">Brassica carinata</name>
    <name type="common">Ethiopian mustard</name>
    <name type="synonym">Abyssinian cabbage</name>
    <dbReference type="NCBI Taxonomy" id="52824"/>
    <lineage>
        <taxon>Eukaryota</taxon>
        <taxon>Viridiplantae</taxon>
        <taxon>Streptophyta</taxon>
        <taxon>Embryophyta</taxon>
        <taxon>Tracheophyta</taxon>
        <taxon>Spermatophyta</taxon>
        <taxon>Magnoliopsida</taxon>
        <taxon>eudicotyledons</taxon>
        <taxon>Gunneridae</taxon>
        <taxon>Pentapetalae</taxon>
        <taxon>rosids</taxon>
        <taxon>malvids</taxon>
        <taxon>Brassicales</taxon>
        <taxon>Brassicaceae</taxon>
        <taxon>Brassiceae</taxon>
        <taxon>Brassica</taxon>
    </lineage>
</organism>
<dbReference type="Gene3D" id="1.10.8.430">
    <property type="entry name" value="Helical domain of apoptotic protease-activating factors"/>
    <property type="match status" value="1"/>
</dbReference>
<dbReference type="Gene3D" id="3.80.10.10">
    <property type="entry name" value="Ribonuclease Inhibitor"/>
    <property type="match status" value="2"/>
</dbReference>
<dbReference type="EMBL" id="JAAMPC010000007">
    <property type="protein sequence ID" value="KAG2302757.1"/>
    <property type="molecule type" value="Genomic_DNA"/>
</dbReference>
<dbReference type="Pfam" id="PF07725">
    <property type="entry name" value="LRR_3"/>
    <property type="match status" value="1"/>
</dbReference>
<dbReference type="InterPro" id="IPR003593">
    <property type="entry name" value="AAA+_ATPase"/>
</dbReference>
<dbReference type="SMART" id="SM00255">
    <property type="entry name" value="TIR"/>
    <property type="match status" value="1"/>
</dbReference>
<sequence>MASSSSSSSRPRTWTYRVFTSFHGPDVRKTFLSHLRKQFNNNGISMFNDQTIMRGQTIAPELIRAIRESRISIVVLSKNYASSSWCLDELVEIFKCKEDKNQIVMTVFYGEVDPSDVRKQTGDFGEVFKKTCASKTEEERRKWSQALTDAGNIAGEHFLNWDNESEMIEKIATDISNKLNVTTVSNDFEDMVGIEAHLEKMQSLLHLDDEDGVMLVGICGPAGIGKTTIARALHSRLSSSFQLSCFMENLRGSCNSELLLSKTLNQNCIKINHLGVIPERLCDQKVLIILDDVDDLQQLEALANDTNWFGHGSRIIVTTEDQELLEQHGINNTYHVNFPTIEEAYKILGRYAFKGSLAPYSFQKLIKRATELCGYLPLGLSVMGSMLRGKTQDHWKSLLHRLEKSSIPKIDAVLRVGFDSLHENDQTLFLLIAVFFNYTKDCHVETMLAGSNLDAILGLKTLACKSLIQLSTKGQIVMHKLLQQAGIQANKSQEPWKRKVLTNTEVIRDVLENDFGSTSLMGICFDISTIENIMDISPRALKKMCDLRFLKIYNTRRDKNVRVHLPEDMNFPPPLRLLHWEEYPGECLPHTFRPENLVELNLEESNLKHLWKGTQPLRNLKKLNLSASYKLEELPDLSNATNLEKLKVNNCRSLVEIHSSVGNLHKLEKLEMHFCRNLQVVPALINLASLQTVGIIGCKQLRKLPDISATITELRIVDAMLEEFTESIRLWSRLETLMIFGSDIPYQDSTNPHVIKLMVERSGADIERIPDCIKDLHRLKKLWISGCPKLASLPELPKSLTLLMVWNCESLETLAPFPSDSRIEYLCFSNCFKLGQEARREIMQLQSCLAYLPGRDIPAEFNHRAIGNSLTITSNACSRFKMCVVTFPKSEMEEGTYIELMCRISVNGCPTENFILHLAFGVQSEHLAIFCTKTNILGEDEQYSEILFELSSSLQDLEIIECGVQILVEETNSEQLLENNDGSLSDESFELDASRVEIIEDLHGIPEYDASRVETDDGLFAPTFFSFGF</sequence>
<dbReference type="InterPro" id="IPR058192">
    <property type="entry name" value="WHD_ROQ1-like"/>
</dbReference>
<dbReference type="SUPFAM" id="SSF52540">
    <property type="entry name" value="P-loop containing nucleoside triphosphate hydrolases"/>
    <property type="match status" value="1"/>
</dbReference>
<dbReference type="InterPro" id="IPR002182">
    <property type="entry name" value="NB-ARC"/>
</dbReference>
<protein>
    <recommendedName>
        <fullName evidence="6">TIR domain-containing protein</fullName>
    </recommendedName>
</protein>
<reference evidence="7 8" key="1">
    <citation type="submission" date="2020-02" db="EMBL/GenBank/DDBJ databases">
        <authorList>
            <person name="Ma Q."/>
            <person name="Huang Y."/>
            <person name="Song X."/>
            <person name="Pei D."/>
        </authorList>
    </citation>
    <scope>NUCLEOTIDE SEQUENCE [LARGE SCALE GENOMIC DNA]</scope>
    <source>
        <strain evidence="7">Sxm20200214</strain>
        <tissue evidence="7">Leaf</tissue>
    </source>
</reference>
<dbReference type="PANTHER" id="PTHR11017">
    <property type="entry name" value="LEUCINE-RICH REPEAT-CONTAINING PROTEIN"/>
    <property type="match status" value="1"/>
</dbReference>
<dbReference type="PANTHER" id="PTHR11017:SF348">
    <property type="entry name" value="TIR DOMAIN-CONTAINING PROTEIN"/>
    <property type="match status" value="1"/>
</dbReference>
<dbReference type="PROSITE" id="PS50104">
    <property type="entry name" value="TIR"/>
    <property type="match status" value="1"/>
</dbReference>
<evidence type="ECO:0000256" key="1">
    <source>
        <dbReference type="ARBA" id="ARBA00022614"/>
    </source>
</evidence>
<dbReference type="InterPro" id="IPR042197">
    <property type="entry name" value="Apaf_helical"/>
</dbReference>
<dbReference type="GO" id="GO:0043531">
    <property type="term" value="F:ADP binding"/>
    <property type="evidence" value="ECO:0007669"/>
    <property type="project" value="InterPro"/>
</dbReference>
<dbReference type="AlphaFoldDB" id="A0A8X7SB68"/>
<evidence type="ECO:0000313" key="7">
    <source>
        <dbReference type="EMBL" id="KAG2302757.1"/>
    </source>
</evidence>